<keyword evidence="3 6" id="KW-0808">Transferase</keyword>
<dbReference type="Pfam" id="PF00698">
    <property type="entry name" value="Acyl_transf_1"/>
    <property type="match status" value="1"/>
</dbReference>
<dbReference type="InterPro" id="IPR016036">
    <property type="entry name" value="Malonyl_transacylase_ACP-bd"/>
</dbReference>
<keyword evidence="9" id="KW-1185">Reference proteome</keyword>
<dbReference type="InterPro" id="IPR004410">
    <property type="entry name" value="Malonyl_CoA-ACP_transAc_FabD"/>
</dbReference>
<dbReference type="InterPro" id="IPR001227">
    <property type="entry name" value="Ac_transferase_dom_sf"/>
</dbReference>
<dbReference type="Gene3D" id="3.30.70.250">
    <property type="entry name" value="Malonyl-CoA ACP transacylase, ACP-binding"/>
    <property type="match status" value="1"/>
</dbReference>
<reference evidence="8 9" key="1">
    <citation type="submission" date="2024-02" db="EMBL/GenBank/DDBJ databases">
        <title>A novel Gemmatimonadota bacterium.</title>
        <authorList>
            <person name="Du Z.-J."/>
            <person name="Ye Y.-Q."/>
        </authorList>
    </citation>
    <scope>NUCLEOTIDE SEQUENCE [LARGE SCALE GENOMIC DNA]</scope>
    <source>
        <strain evidence="8 9">DH-20</strain>
    </source>
</reference>
<dbReference type="GO" id="GO:0004314">
    <property type="term" value="F:[acyl-carrier-protein] S-malonyltransferase activity"/>
    <property type="evidence" value="ECO:0007669"/>
    <property type="project" value="UniProtKB-EC"/>
</dbReference>
<evidence type="ECO:0000259" key="7">
    <source>
        <dbReference type="SMART" id="SM00827"/>
    </source>
</evidence>
<dbReference type="InterPro" id="IPR050858">
    <property type="entry name" value="Mal-CoA-ACP_Trans/PKS_FabD"/>
</dbReference>
<protein>
    <recommendedName>
        <fullName evidence="2 6">Malonyl CoA-acyl carrier protein transacylase</fullName>
        <ecNumber evidence="1 6">2.3.1.39</ecNumber>
    </recommendedName>
</protein>
<evidence type="ECO:0000256" key="1">
    <source>
        <dbReference type="ARBA" id="ARBA00013258"/>
    </source>
</evidence>
<comment type="caution">
    <text evidence="8">The sequence shown here is derived from an EMBL/GenBank/DDBJ whole genome shotgun (WGS) entry which is preliminary data.</text>
</comment>
<evidence type="ECO:0000256" key="5">
    <source>
        <dbReference type="ARBA" id="ARBA00048462"/>
    </source>
</evidence>
<comment type="catalytic activity">
    <reaction evidence="5 6">
        <text>holo-[ACP] + malonyl-CoA = malonyl-[ACP] + CoA</text>
        <dbReference type="Rhea" id="RHEA:41792"/>
        <dbReference type="Rhea" id="RHEA-COMP:9623"/>
        <dbReference type="Rhea" id="RHEA-COMP:9685"/>
        <dbReference type="ChEBI" id="CHEBI:57287"/>
        <dbReference type="ChEBI" id="CHEBI:57384"/>
        <dbReference type="ChEBI" id="CHEBI:64479"/>
        <dbReference type="ChEBI" id="CHEBI:78449"/>
        <dbReference type="EC" id="2.3.1.39"/>
    </reaction>
</comment>
<dbReference type="SUPFAM" id="SSF55048">
    <property type="entry name" value="Probable ACP-binding domain of malonyl-CoA ACP transacylase"/>
    <property type="match status" value="1"/>
</dbReference>
<dbReference type="EC" id="2.3.1.39" evidence="1 6"/>
<accession>A0ABU9E913</accession>
<dbReference type="Gene3D" id="3.40.366.10">
    <property type="entry name" value="Malonyl-Coenzyme A Acyl Carrier Protein, domain 2"/>
    <property type="match status" value="1"/>
</dbReference>
<dbReference type="NCBIfam" id="TIGR00128">
    <property type="entry name" value="fabD"/>
    <property type="match status" value="1"/>
</dbReference>
<dbReference type="PANTHER" id="PTHR42681:SF1">
    <property type="entry name" value="MALONYL-COA-ACYL CARRIER PROTEIN TRANSACYLASE, MITOCHONDRIAL"/>
    <property type="match status" value="1"/>
</dbReference>
<organism evidence="8 9">
    <name type="scientific">Gaopeijia maritima</name>
    <dbReference type="NCBI Taxonomy" id="3119007"/>
    <lineage>
        <taxon>Bacteria</taxon>
        <taxon>Pseudomonadati</taxon>
        <taxon>Gemmatimonadota</taxon>
        <taxon>Longimicrobiia</taxon>
        <taxon>Gaopeijiales</taxon>
        <taxon>Gaopeijiaceae</taxon>
        <taxon>Gaopeijia</taxon>
    </lineage>
</organism>
<dbReference type="PIRSF" id="PIRSF000446">
    <property type="entry name" value="Mct"/>
    <property type="match status" value="1"/>
</dbReference>
<dbReference type="SUPFAM" id="SSF52151">
    <property type="entry name" value="FabD/lysophospholipase-like"/>
    <property type="match status" value="1"/>
</dbReference>
<evidence type="ECO:0000256" key="2">
    <source>
        <dbReference type="ARBA" id="ARBA00018953"/>
    </source>
</evidence>
<comment type="similarity">
    <text evidence="6">Belongs to the fabD family.</text>
</comment>
<proteinExistence type="inferred from homology"/>
<dbReference type="InterPro" id="IPR014043">
    <property type="entry name" value="Acyl_transferase_dom"/>
</dbReference>
<sequence length="307" mass="32114">MALALLFPGQGSQFVGMGRDLVGAFPEARRVFEEADDVLGFALSRVAFEGPADELTATRNAQPALLTHSVAVYRVVRERLGVPAYAAGHSLGEFSAHVAAGTLSFADALRAVRHRGEAMFESGQHRAGTMAAVLGMDDDAVVEACAGVTSGVCVPANFNAPGQVVISGDAAAIVEAAESFRDQGAKKVVPLDVSGAFHSPLMADAQEAVAEVLSGLDFADSTVPVVSNVTTEPVSRGSIARERLVEQVTAPVRWSASIQRMTDDGVDRFIEVGPGSVLRGLNRRNAREADSRSIGTVDDIQALEAEA</sequence>
<dbReference type="EMBL" id="JBBHLI010000004">
    <property type="protein sequence ID" value="MEK9501159.1"/>
    <property type="molecule type" value="Genomic_DNA"/>
</dbReference>
<evidence type="ECO:0000313" key="9">
    <source>
        <dbReference type="Proteomes" id="UP001484239"/>
    </source>
</evidence>
<gene>
    <name evidence="8" type="primary">fabD</name>
    <name evidence="8" type="ORF">WI372_09230</name>
</gene>
<evidence type="ECO:0000256" key="6">
    <source>
        <dbReference type="PIRNR" id="PIRNR000446"/>
    </source>
</evidence>
<dbReference type="SMART" id="SM00827">
    <property type="entry name" value="PKS_AT"/>
    <property type="match status" value="1"/>
</dbReference>
<evidence type="ECO:0000256" key="4">
    <source>
        <dbReference type="ARBA" id="ARBA00023315"/>
    </source>
</evidence>
<dbReference type="InterPro" id="IPR024925">
    <property type="entry name" value="Malonyl_CoA-ACP_transAc"/>
</dbReference>
<keyword evidence="4 6" id="KW-0012">Acyltransferase</keyword>
<feature type="domain" description="Malonyl-CoA:ACP transacylase (MAT)" evidence="7">
    <location>
        <begin position="6"/>
        <end position="299"/>
    </location>
</feature>
<name>A0ABU9E913_9BACT</name>
<evidence type="ECO:0000256" key="3">
    <source>
        <dbReference type="ARBA" id="ARBA00022679"/>
    </source>
</evidence>
<evidence type="ECO:0000313" key="8">
    <source>
        <dbReference type="EMBL" id="MEK9501159.1"/>
    </source>
</evidence>
<dbReference type="Proteomes" id="UP001484239">
    <property type="component" value="Unassembled WGS sequence"/>
</dbReference>
<dbReference type="PANTHER" id="PTHR42681">
    <property type="entry name" value="MALONYL-COA-ACYL CARRIER PROTEIN TRANSACYLASE, MITOCHONDRIAL"/>
    <property type="match status" value="1"/>
</dbReference>
<dbReference type="InterPro" id="IPR016035">
    <property type="entry name" value="Acyl_Trfase/lysoPLipase"/>
</dbReference>
<dbReference type="RefSeq" id="WP_405277257.1">
    <property type="nucleotide sequence ID" value="NZ_CP144380.1"/>
</dbReference>